<comment type="function">
    <text evidence="12 15">Subunits I and II form the functional core of the enzyme complex. Electrons originating in cytochrome c are transferred via heme a and Cu(A) to the binuclear center formed by heme a3 and Cu(B).</text>
</comment>
<keyword evidence="7" id="KW-1278">Translocase</keyword>
<dbReference type="Gene3D" id="2.60.40.420">
    <property type="entry name" value="Cupredoxins - blue copper proteins"/>
    <property type="match status" value="1"/>
</dbReference>
<feature type="transmembrane region" description="Helical" evidence="16">
    <location>
        <begin position="105"/>
        <end position="123"/>
    </location>
</feature>
<evidence type="ECO:0000256" key="2">
    <source>
        <dbReference type="ARBA" id="ARBA00007866"/>
    </source>
</evidence>
<evidence type="ECO:0000256" key="6">
    <source>
        <dbReference type="ARBA" id="ARBA00022723"/>
    </source>
</evidence>
<gene>
    <name evidence="18" type="ORF">BLA60_21945</name>
</gene>
<feature type="domain" description="Cytochrome oxidase subunit II copper A binding" evidence="17">
    <location>
        <begin position="137"/>
        <end position="276"/>
    </location>
</feature>
<name>A0A7Z1AXR7_9PSEU</name>
<comment type="caution">
    <text evidence="18">The sequence shown here is derived from an EMBL/GenBank/DDBJ whole genome shotgun (WGS) entry which is preliminary data.</text>
</comment>
<evidence type="ECO:0000256" key="11">
    <source>
        <dbReference type="ARBA" id="ARBA00023136"/>
    </source>
</evidence>
<keyword evidence="19" id="KW-1185">Reference proteome</keyword>
<evidence type="ECO:0000256" key="12">
    <source>
        <dbReference type="ARBA" id="ARBA00024688"/>
    </source>
</evidence>
<dbReference type="OrthoDB" id="9781261at2"/>
<dbReference type="InterPro" id="IPR011759">
    <property type="entry name" value="Cyt_c_oxidase_su2_TM_dom"/>
</dbReference>
<dbReference type="PANTHER" id="PTHR22888">
    <property type="entry name" value="CYTOCHROME C OXIDASE, SUBUNIT II"/>
    <property type="match status" value="1"/>
</dbReference>
<evidence type="ECO:0000313" key="19">
    <source>
        <dbReference type="Proteomes" id="UP000185696"/>
    </source>
</evidence>
<evidence type="ECO:0000259" key="17">
    <source>
        <dbReference type="PROSITE" id="PS50857"/>
    </source>
</evidence>
<dbReference type="Pfam" id="PF00116">
    <property type="entry name" value="COX2"/>
    <property type="match status" value="1"/>
</dbReference>
<dbReference type="GO" id="GO:0005886">
    <property type="term" value="C:plasma membrane"/>
    <property type="evidence" value="ECO:0007669"/>
    <property type="project" value="UniProtKB-SubCell"/>
</dbReference>
<evidence type="ECO:0000256" key="5">
    <source>
        <dbReference type="ARBA" id="ARBA00022692"/>
    </source>
</evidence>
<keyword evidence="5 14" id="KW-0812">Transmembrane</keyword>
<dbReference type="Proteomes" id="UP000185696">
    <property type="component" value="Unassembled WGS sequence"/>
</dbReference>
<dbReference type="PANTHER" id="PTHR22888:SF9">
    <property type="entry name" value="CYTOCHROME C OXIDASE SUBUNIT 2"/>
    <property type="match status" value="1"/>
</dbReference>
<evidence type="ECO:0000256" key="9">
    <source>
        <dbReference type="ARBA" id="ARBA00022989"/>
    </source>
</evidence>
<evidence type="ECO:0000256" key="16">
    <source>
        <dbReference type="SAM" id="Phobius"/>
    </source>
</evidence>
<evidence type="ECO:0000256" key="7">
    <source>
        <dbReference type="ARBA" id="ARBA00022967"/>
    </source>
</evidence>
<dbReference type="AlphaFoldDB" id="A0A7Z1AXR7"/>
<evidence type="ECO:0000256" key="8">
    <source>
        <dbReference type="ARBA" id="ARBA00022982"/>
    </source>
</evidence>
<keyword evidence="8 14" id="KW-0249">Electron transport</keyword>
<keyword evidence="10 15" id="KW-0186">Copper</keyword>
<dbReference type="InterPro" id="IPR036257">
    <property type="entry name" value="Cyt_c_oxidase_su2_TM_sf"/>
</dbReference>
<dbReference type="SUPFAM" id="SSF81464">
    <property type="entry name" value="Cytochrome c oxidase subunit II-like, transmembrane region"/>
    <property type="match status" value="1"/>
</dbReference>
<dbReference type="SUPFAM" id="SSF49503">
    <property type="entry name" value="Cupredoxins"/>
    <property type="match status" value="1"/>
</dbReference>
<protein>
    <recommendedName>
        <fullName evidence="15">Cytochrome c oxidase subunit 2</fullName>
        <ecNumber evidence="15">7.1.1.9</ecNumber>
    </recommendedName>
</protein>
<evidence type="ECO:0000256" key="3">
    <source>
        <dbReference type="ARBA" id="ARBA00022448"/>
    </source>
</evidence>
<evidence type="ECO:0000256" key="4">
    <source>
        <dbReference type="ARBA" id="ARBA00022660"/>
    </source>
</evidence>
<sequence length="329" mass="37108">MSEEGRAVGDKRRTPAKRVVGLAGLAGLASLTLSGCTAGDVLRFGWPEGVTPQAERMRDFWTWSVVASLAVGVLVWALILWPVIAHRKRGDKLPKQFQYNHFLEWIYTGIPSVVVVILFYFTMTTQNYVLAEEPEENVDVTVNVLAFQWNWQFEYDGYRDTSGAVVAPRTPEGPLVTTIGNSSEIPLLVLPTESQIHYNLRGRDVIHSFYVPEFHFKRDVFPYPEKNNQDNTFQNSIDREGSFVGRCAELCGSYHSAMNFEVRAISPERFDRYMILRRSINETTNEPYTAAEALTVMGEEDPDCGELCSPTANTTIPFDTDRTARTSSN</sequence>
<dbReference type="InterPro" id="IPR008972">
    <property type="entry name" value="Cupredoxin"/>
</dbReference>
<dbReference type="GO" id="GO:0042773">
    <property type="term" value="P:ATP synthesis coupled electron transport"/>
    <property type="evidence" value="ECO:0007669"/>
    <property type="project" value="TreeGrafter"/>
</dbReference>
<evidence type="ECO:0000256" key="15">
    <source>
        <dbReference type="RuleBase" id="RU004024"/>
    </source>
</evidence>
<dbReference type="GO" id="GO:0004129">
    <property type="term" value="F:cytochrome-c oxidase activity"/>
    <property type="evidence" value="ECO:0007669"/>
    <property type="project" value="UniProtKB-EC"/>
</dbReference>
<keyword evidence="6 15" id="KW-0479">Metal-binding</keyword>
<dbReference type="PROSITE" id="PS50857">
    <property type="entry name" value="COX2_CUA"/>
    <property type="match status" value="1"/>
</dbReference>
<dbReference type="Gene3D" id="1.10.287.90">
    <property type="match status" value="1"/>
</dbReference>
<reference evidence="18 19" key="1">
    <citation type="submission" date="2016-12" db="EMBL/GenBank/DDBJ databases">
        <title>The draft genome sequence of Actinophytocola xinjiangensis.</title>
        <authorList>
            <person name="Wang W."/>
            <person name="Yuan L."/>
        </authorList>
    </citation>
    <scope>NUCLEOTIDE SEQUENCE [LARGE SCALE GENOMIC DNA]</scope>
    <source>
        <strain evidence="18 19">CGMCC 4.4663</strain>
    </source>
</reference>
<evidence type="ECO:0000256" key="13">
    <source>
        <dbReference type="ARBA" id="ARBA00047816"/>
    </source>
</evidence>
<evidence type="ECO:0000256" key="1">
    <source>
        <dbReference type="ARBA" id="ARBA00004141"/>
    </source>
</evidence>
<proteinExistence type="inferred from homology"/>
<comment type="catalytic activity">
    <reaction evidence="13 15">
        <text>4 Fe(II)-[cytochrome c] + O2 + 8 H(+)(in) = 4 Fe(III)-[cytochrome c] + 2 H2O + 4 H(+)(out)</text>
        <dbReference type="Rhea" id="RHEA:11436"/>
        <dbReference type="Rhea" id="RHEA-COMP:10350"/>
        <dbReference type="Rhea" id="RHEA-COMP:14399"/>
        <dbReference type="ChEBI" id="CHEBI:15377"/>
        <dbReference type="ChEBI" id="CHEBI:15378"/>
        <dbReference type="ChEBI" id="CHEBI:15379"/>
        <dbReference type="ChEBI" id="CHEBI:29033"/>
        <dbReference type="ChEBI" id="CHEBI:29034"/>
        <dbReference type="EC" id="7.1.1.9"/>
    </reaction>
</comment>
<comment type="subcellular location">
    <subcellularLocation>
        <location evidence="14">Cell membrane</location>
        <topology evidence="14">Multi-pass membrane protein</topology>
    </subcellularLocation>
    <subcellularLocation>
        <location evidence="1">Membrane</location>
        <topology evidence="1">Multi-pass membrane protein</topology>
    </subcellularLocation>
</comment>
<dbReference type="EC" id="7.1.1.9" evidence="15"/>
<keyword evidence="11 16" id="KW-0472">Membrane</keyword>
<dbReference type="InterPro" id="IPR002429">
    <property type="entry name" value="CcO_II-like_C"/>
</dbReference>
<keyword evidence="3 14" id="KW-0813">Transport</keyword>
<evidence type="ECO:0000313" key="18">
    <source>
        <dbReference type="EMBL" id="OLF08685.1"/>
    </source>
</evidence>
<dbReference type="InterPro" id="IPR001505">
    <property type="entry name" value="Copper_CuA"/>
</dbReference>
<evidence type="ECO:0000256" key="14">
    <source>
        <dbReference type="RuleBase" id="RU000456"/>
    </source>
</evidence>
<evidence type="ECO:0000256" key="10">
    <source>
        <dbReference type="ARBA" id="ARBA00023008"/>
    </source>
</evidence>
<dbReference type="RefSeq" id="WP_075134840.1">
    <property type="nucleotide sequence ID" value="NZ_MSIF01000011.1"/>
</dbReference>
<comment type="cofactor">
    <cofactor evidence="15">
        <name>Cu cation</name>
        <dbReference type="ChEBI" id="CHEBI:23378"/>
    </cofactor>
    <text evidence="15">Binds a copper A center.</text>
</comment>
<keyword evidence="9 16" id="KW-1133">Transmembrane helix</keyword>
<dbReference type="GO" id="GO:0005507">
    <property type="term" value="F:copper ion binding"/>
    <property type="evidence" value="ECO:0007669"/>
    <property type="project" value="InterPro"/>
</dbReference>
<organism evidence="18 19">
    <name type="scientific">Actinophytocola xinjiangensis</name>
    <dbReference type="NCBI Taxonomy" id="485602"/>
    <lineage>
        <taxon>Bacteria</taxon>
        <taxon>Bacillati</taxon>
        <taxon>Actinomycetota</taxon>
        <taxon>Actinomycetes</taxon>
        <taxon>Pseudonocardiales</taxon>
        <taxon>Pseudonocardiaceae</taxon>
    </lineage>
</organism>
<keyword evidence="4 14" id="KW-0679">Respiratory chain</keyword>
<dbReference type="PROSITE" id="PS00078">
    <property type="entry name" value="COX2"/>
    <property type="match status" value="1"/>
</dbReference>
<dbReference type="PRINTS" id="PR01166">
    <property type="entry name" value="CYCOXIDASEII"/>
</dbReference>
<dbReference type="Pfam" id="PF02790">
    <property type="entry name" value="COX2_TM"/>
    <property type="match status" value="1"/>
</dbReference>
<accession>A0A7Z1AXR7</accession>
<dbReference type="InterPro" id="IPR045187">
    <property type="entry name" value="CcO_II"/>
</dbReference>
<feature type="transmembrane region" description="Helical" evidence="16">
    <location>
        <begin position="62"/>
        <end position="84"/>
    </location>
</feature>
<comment type="similarity">
    <text evidence="2 14">Belongs to the cytochrome c oxidase subunit 2 family.</text>
</comment>
<dbReference type="EMBL" id="MSIF01000011">
    <property type="protein sequence ID" value="OLF08685.1"/>
    <property type="molecule type" value="Genomic_DNA"/>
</dbReference>